<feature type="compositionally biased region" description="Low complexity" evidence="5">
    <location>
        <begin position="942"/>
        <end position="963"/>
    </location>
</feature>
<keyword evidence="8" id="KW-1185">Reference proteome</keyword>
<feature type="region of interest" description="Disordered" evidence="5">
    <location>
        <begin position="773"/>
        <end position="1134"/>
    </location>
</feature>
<feature type="region of interest" description="Disordered" evidence="5">
    <location>
        <begin position="356"/>
        <end position="443"/>
    </location>
</feature>
<evidence type="ECO:0000256" key="3">
    <source>
        <dbReference type="ARBA" id="ARBA00022833"/>
    </source>
</evidence>
<keyword evidence="3" id="KW-0862">Zinc</keyword>
<dbReference type="PANTHER" id="PTHR23235:SF127">
    <property type="entry name" value="TRANSCRIPTION FACTOR, PUTATIVE (AFU_ORTHOLOGUE AFUA_3G09820)-RELATED"/>
    <property type="match status" value="1"/>
</dbReference>
<feature type="compositionally biased region" description="Gly residues" evidence="5">
    <location>
        <begin position="37"/>
        <end position="47"/>
    </location>
</feature>
<feature type="region of interest" description="Disordered" evidence="5">
    <location>
        <begin position="152"/>
        <end position="276"/>
    </location>
</feature>
<keyword evidence="1" id="KW-0479">Metal-binding</keyword>
<dbReference type="Gene3D" id="3.30.160.60">
    <property type="entry name" value="Classic Zinc Finger"/>
    <property type="match status" value="2"/>
</dbReference>
<dbReference type="EMBL" id="QPFP01000285">
    <property type="protein sequence ID" value="TEB18144.1"/>
    <property type="molecule type" value="Genomic_DNA"/>
</dbReference>
<feature type="compositionally biased region" description="Basic and acidic residues" evidence="5">
    <location>
        <begin position="797"/>
        <end position="806"/>
    </location>
</feature>
<evidence type="ECO:0000259" key="6">
    <source>
        <dbReference type="PROSITE" id="PS50157"/>
    </source>
</evidence>
<feature type="compositionally biased region" description="Basic and acidic residues" evidence="5">
    <location>
        <begin position="827"/>
        <end position="853"/>
    </location>
</feature>
<feature type="compositionally biased region" description="Basic and acidic residues" evidence="5">
    <location>
        <begin position="716"/>
        <end position="739"/>
    </location>
</feature>
<dbReference type="GO" id="GO:0008270">
    <property type="term" value="F:zinc ion binding"/>
    <property type="evidence" value="ECO:0007669"/>
    <property type="project" value="UniProtKB-KW"/>
</dbReference>
<feature type="compositionally biased region" description="Pro residues" evidence="5">
    <location>
        <begin position="774"/>
        <end position="783"/>
    </location>
</feature>
<protein>
    <recommendedName>
        <fullName evidence="6">C2H2-type domain-containing protein</fullName>
    </recommendedName>
</protein>
<comment type="caution">
    <text evidence="7">The sequence shown here is derived from an EMBL/GenBank/DDBJ whole genome shotgun (WGS) entry which is preliminary data.</text>
</comment>
<dbReference type="InterPro" id="IPR013087">
    <property type="entry name" value="Znf_C2H2_type"/>
</dbReference>
<evidence type="ECO:0000256" key="1">
    <source>
        <dbReference type="ARBA" id="ARBA00022723"/>
    </source>
</evidence>
<feature type="compositionally biased region" description="Basic and acidic residues" evidence="5">
    <location>
        <begin position="1031"/>
        <end position="1050"/>
    </location>
</feature>
<name>A0A4Y7SA95_COPMI</name>
<feature type="compositionally biased region" description="Low complexity" evidence="5">
    <location>
        <begin position="566"/>
        <end position="582"/>
    </location>
</feature>
<evidence type="ECO:0000256" key="4">
    <source>
        <dbReference type="PROSITE-ProRule" id="PRU00042"/>
    </source>
</evidence>
<proteinExistence type="predicted"/>
<feature type="compositionally biased region" description="Low complexity" evidence="5">
    <location>
        <begin position="1053"/>
        <end position="1116"/>
    </location>
</feature>
<feature type="compositionally biased region" description="Basic and acidic residues" evidence="5">
    <location>
        <begin position="861"/>
        <end position="898"/>
    </location>
</feature>
<dbReference type="Proteomes" id="UP000298030">
    <property type="component" value="Unassembled WGS sequence"/>
</dbReference>
<keyword evidence="2 4" id="KW-0863">Zinc-finger</keyword>
<feature type="compositionally biased region" description="Basic and acidic residues" evidence="5">
    <location>
        <begin position="692"/>
        <end position="706"/>
    </location>
</feature>
<dbReference type="OrthoDB" id="10018191at2759"/>
<feature type="region of interest" description="Disordered" evidence="5">
    <location>
        <begin position="1156"/>
        <end position="1210"/>
    </location>
</feature>
<feature type="compositionally biased region" description="Pro residues" evidence="5">
    <location>
        <begin position="552"/>
        <end position="565"/>
    </location>
</feature>
<feature type="compositionally biased region" description="Basic and acidic residues" evidence="5">
    <location>
        <begin position="1"/>
        <end position="30"/>
    </location>
</feature>
<feature type="compositionally biased region" description="Polar residues" evidence="5">
    <location>
        <begin position="365"/>
        <end position="388"/>
    </location>
</feature>
<dbReference type="STRING" id="71717.A0A4Y7SA95"/>
<dbReference type="GO" id="GO:0000981">
    <property type="term" value="F:DNA-binding transcription factor activity, RNA polymerase II-specific"/>
    <property type="evidence" value="ECO:0007669"/>
    <property type="project" value="TreeGrafter"/>
</dbReference>
<reference evidence="7 8" key="1">
    <citation type="journal article" date="2019" name="Nat. Ecol. Evol.">
        <title>Megaphylogeny resolves global patterns of mushroom evolution.</title>
        <authorList>
            <person name="Varga T."/>
            <person name="Krizsan K."/>
            <person name="Foldi C."/>
            <person name="Dima B."/>
            <person name="Sanchez-Garcia M."/>
            <person name="Sanchez-Ramirez S."/>
            <person name="Szollosi G.J."/>
            <person name="Szarkandi J.G."/>
            <person name="Papp V."/>
            <person name="Albert L."/>
            <person name="Andreopoulos W."/>
            <person name="Angelini C."/>
            <person name="Antonin V."/>
            <person name="Barry K.W."/>
            <person name="Bougher N.L."/>
            <person name="Buchanan P."/>
            <person name="Buyck B."/>
            <person name="Bense V."/>
            <person name="Catcheside P."/>
            <person name="Chovatia M."/>
            <person name="Cooper J."/>
            <person name="Damon W."/>
            <person name="Desjardin D."/>
            <person name="Finy P."/>
            <person name="Geml J."/>
            <person name="Haridas S."/>
            <person name="Hughes K."/>
            <person name="Justo A."/>
            <person name="Karasinski D."/>
            <person name="Kautmanova I."/>
            <person name="Kiss B."/>
            <person name="Kocsube S."/>
            <person name="Kotiranta H."/>
            <person name="LaButti K.M."/>
            <person name="Lechner B.E."/>
            <person name="Liimatainen K."/>
            <person name="Lipzen A."/>
            <person name="Lukacs Z."/>
            <person name="Mihaltcheva S."/>
            <person name="Morgado L.N."/>
            <person name="Niskanen T."/>
            <person name="Noordeloos M.E."/>
            <person name="Ohm R.A."/>
            <person name="Ortiz-Santana B."/>
            <person name="Ovrebo C."/>
            <person name="Racz N."/>
            <person name="Riley R."/>
            <person name="Savchenko A."/>
            <person name="Shiryaev A."/>
            <person name="Soop K."/>
            <person name="Spirin V."/>
            <person name="Szebenyi C."/>
            <person name="Tomsovsky M."/>
            <person name="Tulloss R.E."/>
            <person name="Uehling J."/>
            <person name="Grigoriev I.V."/>
            <person name="Vagvolgyi C."/>
            <person name="Papp T."/>
            <person name="Martin F.M."/>
            <person name="Miettinen O."/>
            <person name="Hibbett D.S."/>
            <person name="Nagy L.G."/>
        </authorList>
    </citation>
    <scope>NUCLEOTIDE SEQUENCE [LARGE SCALE GENOMIC DNA]</scope>
    <source>
        <strain evidence="7 8">FP101781</strain>
    </source>
</reference>
<organism evidence="7 8">
    <name type="scientific">Coprinellus micaceus</name>
    <name type="common">Glistening ink-cap mushroom</name>
    <name type="synonym">Coprinus micaceus</name>
    <dbReference type="NCBI Taxonomy" id="71717"/>
    <lineage>
        <taxon>Eukaryota</taxon>
        <taxon>Fungi</taxon>
        <taxon>Dikarya</taxon>
        <taxon>Basidiomycota</taxon>
        <taxon>Agaricomycotina</taxon>
        <taxon>Agaricomycetes</taxon>
        <taxon>Agaricomycetidae</taxon>
        <taxon>Agaricales</taxon>
        <taxon>Agaricineae</taxon>
        <taxon>Psathyrellaceae</taxon>
        <taxon>Coprinellus</taxon>
    </lineage>
</organism>
<evidence type="ECO:0000256" key="5">
    <source>
        <dbReference type="SAM" id="MobiDB-lite"/>
    </source>
</evidence>
<feature type="compositionally biased region" description="Basic and acidic residues" evidence="5">
    <location>
        <begin position="1166"/>
        <end position="1194"/>
    </location>
</feature>
<feature type="compositionally biased region" description="Acidic residues" evidence="5">
    <location>
        <begin position="1195"/>
        <end position="1209"/>
    </location>
</feature>
<evidence type="ECO:0000256" key="2">
    <source>
        <dbReference type="ARBA" id="ARBA00022771"/>
    </source>
</evidence>
<dbReference type="AlphaFoldDB" id="A0A4Y7SA95"/>
<dbReference type="SUPFAM" id="SSF57667">
    <property type="entry name" value="beta-beta-alpha zinc fingers"/>
    <property type="match status" value="1"/>
</dbReference>
<gene>
    <name evidence="7" type="ORF">FA13DRAFT_1781705</name>
</gene>
<dbReference type="PROSITE" id="PS50157">
    <property type="entry name" value="ZINC_FINGER_C2H2_2"/>
    <property type="match status" value="2"/>
</dbReference>
<feature type="region of interest" description="Disordered" evidence="5">
    <location>
        <begin position="1"/>
        <end position="47"/>
    </location>
</feature>
<feature type="compositionally biased region" description="Polar residues" evidence="5">
    <location>
        <begin position="655"/>
        <end position="672"/>
    </location>
</feature>
<dbReference type="InterPro" id="IPR036236">
    <property type="entry name" value="Znf_C2H2_sf"/>
</dbReference>
<feature type="domain" description="C2H2-type" evidence="6">
    <location>
        <begin position="74"/>
        <end position="104"/>
    </location>
</feature>
<sequence length="1223" mass="130830">MELARTDHSPDDSDHSDHSLDADGVHHSDDATTIALGGPGTGPGGNGMATMVAQTATAGGQAQKRYRPAPAKTFQCRGYGECRMVFSRSEHLARHIRKHTGERPFSCHCGKQFSRLDNLRQHAQTVHADKQDQNEQMMRDLTTLHATMAAANKGEGVPGPLRGGGQRLLPPRRPTRPRMLGTKWGATPRNRRTWGYPASSHPPNGGISNGEGRPSTATAPPPPLSRPTTSSGPPDPSRTLPPLSAVVSASLAPSPPPALGGTPTTPSFIMGPQTGPAAVTQGATGGFPFHSDDLQQQLALGQLQPSSPSHLQQHHHTQPVDLVDWPQLVNVNVNFYPQEMGWEADMVEGNTIVKREEEEGDGTMNKDSTIHRFTSTHLPSPTTSQESPLQAHPPPQEAQHALQHPQAQGQRHHTAFQPQSQHPPQPLHPGTAAPSTLANAVSEDPTGQHMTMIASMHIGSPHEAHMAYMAAQRDSASGSPHEVHMAGMEGAVPGSMSTEASLDPQVDESALWNSVMRPMQSPHGPAMDSSGLRVQGLSHSTFHPHPQSDHPQPLPSPSSHPPPHPAHSQQQGQGPQGYYHPAPVHPQPPLSQQEVDVPLPPTPLSGSPPGHLRPPQHGPSDGHPPHLHHPRGSCTPLDLPQVPPQPRGDGVSGSRYGSTASPESRPTTSSGLVASAATLHIFDRGSPIAVDADEREREREPREQPYERFVGSRGGYEQREPERKYVEYGRRGYEQRESADSPSSRLSPYPEQYDGDSGRASAATPIFAFSAPAPSAPVAPALPAPSSATSTVGAYQREGRYREEAASQRFCESPDLEEGVRGAGGRVFERDAGYARRRYDEREYAEYEYEQRARPRSSRGGYERGYEQRGGYDQRRAYGSWNERDERGYRGGGERGEFYDDDGRDERDGPRRRWSGRGGRSASPPRDDGEEEFGADERERVSPPASASRSSAAGRSAATAVRGDVSAERDGRVLQRYGADSIAAKPASATAVDDPHRERVFGYRGVLPGRDGSAAARGRAEADEGADGDAGTDRGDEEAARDEADARADGDGDAAPAPAASTATTTVSPSSATAGNALAPPAFASSAPAAASRTSSSSSTAAPPFASSTAPTAAASGQGQPMLSPVDLGYGQGPSSMQMEQQVYLAAYYRQQMANGNGSPDGSIGSRERYGYERDGVGGKYEYGRGEQRERGWDVSEDEDEDGDVEMGDVEVKQEVDELEMDV</sequence>
<evidence type="ECO:0000313" key="7">
    <source>
        <dbReference type="EMBL" id="TEB18144.1"/>
    </source>
</evidence>
<evidence type="ECO:0000313" key="8">
    <source>
        <dbReference type="Proteomes" id="UP000298030"/>
    </source>
</evidence>
<feature type="region of interest" description="Disordered" evidence="5">
    <location>
        <begin position="516"/>
        <end position="760"/>
    </location>
</feature>
<feature type="compositionally biased region" description="Low complexity" evidence="5">
    <location>
        <begin position="240"/>
        <end position="252"/>
    </location>
</feature>
<dbReference type="FunFam" id="3.30.160.60:FF:002343">
    <property type="entry name" value="Zinc finger protein 33A"/>
    <property type="match status" value="1"/>
</dbReference>
<dbReference type="GO" id="GO:0000978">
    <property type="term" value="F:RNA polymerase II cis-regulatory region sequence-specific DNA binding"/>
    <property type="evidence" value="ECO:0007669"/>
    <property type="project" value="TreeGrafter"/>
</dbReference>
<feature type="domain" description="C2H2-type" evidence="6">
    <location>
        <begin position="105"/>
        <end position="132"/>
    </location>
</feature>
<accession>A0A4Y7SA95</accession>
<dbReference type="PANTHER" id="PTHR23235">
    <property type="entry name" value="KRUEPPEL-LIKE TRANSCRIPTION FACTOR"/>
    <property type="match status" value="1"/>
</dbReference>